<dbReference type="SUPFAM" id="SSF88946">
    <property type="entry name" value="Sigma2 domain of RNA polymerase sigma factors"/>
    <property type="match status" value="1"/>
</dbReference>
<keyword evidence="8" id="KW-1185">Reference proteome</keyword>
<dbReference type="Gene3D" id="1.10.1740.10">
    <property type="match status" value="1"/>
</dbReference>
<keyword evidence="3" id="KW-0731">Sigma factor</keyword>
<dbReference type="GO" id="GO:0003677">
    <property type="term" value="F:DNA binding"/>
    <property type="evidence" value="ECO:0007669"/>
    <property type="project" value="InterPro"/>
</dbReference>
<dbReference type="Proteomes" id="UP000546162">
    <property type="component" value="Unassembled WGS sequence"/>
</dbReference>
<dbReference type="AlphaFoldDB" id="A0A7W7H1C4"/>
<evidence type="ECO:0000313" key="7">
    <source>
        <dbReference type="EMBL" id="MBB4742206.1"/>
    </source>
</evidence>
<reference evidence="7 8" key="1">
    <citation type="submission" date="2020-08" db="EMBL/GenBank/DDBJ databases">
        <title>Sequencing the genomes of 1000 actinobacteria strains.</title>
        <authorList>
            <person name="Klenk H.-P."/>
        </authorList>
    </citation>
    <scope>NUCLEOTIDE SEQUENCE [LARGE SCALE GENOMIC DNA]</scope>
    <source>
        <strain evidence="7 8">DSM 45809</strain>
    </source>
</reference>
<dbReference type="EMBL" id="JACHNB010000001">
    <property type="protein sequence ID" value="MBB4742206.1"/>
    <property type="molecule type" value="Genomic_DNA"/>
</dbReference>
<feature type="domain" description="RNA polymerase sigma-70 region 2" evidence="5">
    <location>
        <begin position="32"/>
        <end position="93"/>
    </location>
</feature>
<evidence type="ECO:0000256" key="1">
    <source>
        <dbReference type="ARBA" id="ARBA00010641"/>
    </source>
</evidence>
<accession>A0A7W7H1C4</accession>
<feature type="domain" description="RNA polymerase sigma factor 70 region 4 type 2" evidence="6">
    <location>
        <begin position="154"/>
        <end position="206"/>
    </location>
</feature>
<evidence type="ECO:0000259" key="5">
    <source>
        <dbReference type="Pfam" id="PF04542"/>
    </source>
</evidence>
<evidence type="ECO:0000259" key="6">
    <source>
        <dbReference type="Pfam" id="PF08281"/>
    </source>
</evidence>
<dbReference type="InterPro" id="IPR013325">
    <property type="entry name" value="RNA_pol_sigma_r2"/>
</dbReference>
<sequence length="220" mass="24007">MVETAPSDSALPGDVVIVARLRARDETMFAELIDAWSPGMLRAARAYVADEHSAHDVVQETWLGVLRGVDRFEARSSLRTWVYRILINKARTRGVRDARTVPVGDLGTTGDDHGPTVDPARFRGAGDPYPGHWHSSPPAWPSPEDGAVAAETRRELAAALAGLPARQRVVVTLRDVTGHSGDEVCELLSISAANQRVLLHRGRAALRAALERRWAEEARS</sequence>
<gene>
    <name evidence="7" type="ORF">BJY16_005665</name>
</gene>
<dbReference type="GO" id="GO:0016987">
    <property type="term" value="F:sigma factor activity"/>
    <property type="evidence" value="ECO:0007669"/>
    <property type="project" value="UniProtKB-KW"/>
</dbReference>
<dbReference type="Pfam" id="PF08281">
    <property type="entry name" value="Sigma70_r4_2"/>
    <property type="match status" value="1"/>
</dbReference>
<keyword evidence="4" id="KW-0804">Transcription</keyword>
<evidence type="ECO:0000256" key="4">
    <source>
        <dbReference type="ARBA" id="ARBA00023163"/>
    </source>
</evidence>
<protein>
    <submittedName>
        <fullName evidence="7">RNA polymerase sigma-70 factor (ECF subfamily)</fullName>
    </submittedName>
</protein>
<dbReference type="InterPro" id="IPR039425">
    <property type="entry name" value="RNA_pol_sigma-70-like"/>
</dbReference>
<dbReference type="InterPro" id="IPR036388">
    <property type="entry name" value="WH-like_DNA-bd_sf"/>
</dbReference>
<dbReference type="InterPro" id="IPR007627">
    <property type="entry name" value="RNA_pol_sigma70_r2"/>
</dbReference>
<comment type="similarity">
    <text evidence="1">Belongs to the sigma-70 factor family. ECF subfamily.</text>
</comment>
<dbReference type="PANTHER" id="PTHR43133">
    <property type="entry name" value="RNA POLYMERASE ECF-TYPE SIGMA FACTO"/>
    <property type="match status" value="1"/>
</dbReference>
<dbReference type="InterPro" id="IPR014284">
    <property type="entry name" value="RNA_pol_sigma-70_dom"/>
</dbReference>
<organism evidence="7 8">
    <name type="scientific">Actinoplanes octamycinicus</name>
    <dbReference type="NCBI Taxonomy" id="135948"/>
    <lineage>
        <taxon>Bacteria</taxon>
        <taxon>Bacillati</taxon>
        <taxon>Actinomycetota</taxon>
        <taxon>Actinomycetes</taxon>
        <taxon>Micromonosporales</taxon>
        <taxon>Micromonosporaceae</taxon>
        <taxon>Actinoplanes</taxon>
    </lineage>
</organism>
<dbReference type="NCBIfam" id="TIGR02937">
    <property type="entry name" value="sigma70-ECF"/>
    <property type="match status" value="1"/>
</dbReference>
<evidence type="ECO:0000256" key="3">
    <source>
        <dbReference type="ARBA" id="ARBA00023082"/>
    </source>
</evidence>
<keyword evidence="2" id="KW-0805">Transcription regulation</keyword>
<name>A0A7W7H1C4_9ACTN</name>
<evidence type="ECO:0000313" key="8">
    <source>
        <dbReference type="Proteomes" id="UP000546162"/>
    </source>
</evidence>
<evidence type="ECO:0000256" key="2">
    <source>
        <dbReference type="ARBA" id="ARBA00023015"/>
    </source>
</evidence>
<dbReference type="GO" id="GO:0006352">
    <property type="term" value="P:DNA-templated transcription initiation"/>
    <property type="evidence" value="ECO:0007669"/>
    <property type="project" value="InterPro"/>
</dbReference>
<dbReference type="PANTHER" id="PTHR43133:SF53">
    <property type="entry name" value="ECF RNA POLYMERASE SIGMA-E FACTOR"/>
    <property type="match status" value="1"/>
</dbReference>
<dbReference type="InterPro" id="IPR013249">
    <property type="entry name" value="RNA_pol_sigma70_r4_t2"/>
</dbReference>
<dbReference type="RefSeq" id="WP_185042609.1">
    <property type="nucleotide sequence ID" value="NZ_BAABFG010000005.1"/>
</dbReference>
<dbReference type="Gene3D" id="1.10.10.10">
    <property type="entry name" value="Winged helix-like DNA-binding domain superfamily/Winged helix DNA-binding domain"/>
    <property type="match status" value="1"/>
</dbReference>
<dbReference type="InterPro" id="IPR013324">
    <property type="entry name" value="RNA_pol_sigma_r3/r4-like"/>
</dbReference>
<dbReference type="SUPFAM" id="SSF88659">
    <property type="entry name" value="Sigma3 and sigma4 domains of RNA polymerase sigma factors"/>
    <property type="match status" value="1"/>
</dbReference>
<proteinExistence type="inferred from homology"/>
<dbReference type="Pfam" id="PF04542">
    <property type="entry name" value="Sigma70_r2"/>
    <property type="match status" value="1"/>
</dbReference>
<comment type="caution">
    <text evidence="7">The sequence shown here is derived from an EMBL/GenBank/DDBJ whole genome shotgun (WGS) entry which is preliminary data.</text>
</comment>